<protein>
    <submittedName>
        <fullName evidence="1">Uncharacterized protein</fullName>
    </submittedName>
</protein>
<dbReference type="EMBL" id="GBXM01055791">
    <property type="protein sequence ID" value="JAH52786.1"/>
    <property type="molecule type" value="Transcribed_RNA"/>
</dbReference>
<proteinExistence type="predicted"/>
<evidence type="ECO:0000313" key="1">
    <source>
        <dbReference type="EMBL" id="JAH52786.1"/>
    </source>
</evidence>
<accession>A0A0E9TGT9</accession>
<reference evidence="1" key="1">
    <citation type="submission" date="2014-11" db="EMBL/GenBank/DDBJ databases">
        <authorList>
            <person name="Amaro Gonzalez C."/>
        </authorList>
    </citation>
    <scope>NUCLEOTIDE SEQUENCE</scope>
</reference>
<sequence>MKSKAQWQTESLSRYGCWDPGAE</sequence>
<dbReference type="AlphaFoldDB" id="A0A0E9TGT9"/>
<organism evidence="1">
    <name type="scientific">Anguilla anguilla</name>
    <name type="common">European freshwater eel</name>
    <name type="synonym">Muraena anguilla</name>
    <dbReference type="NCBI Taxonomy" id="7936"/>
    <lineage>
        <taxon>Eukaryota</taxon>
        <taxon>Metazoa</taxon>
        <taxon>Chordata</taxon>
        <taxon>Craniata</taxon>
        <taxon>Vertebrata</taxon>
        <taxon>Euteleostomi</taxon>
        <taxon>Actinopterygii</taxon>
        <taxon>Neopterygii</taxon>
        <taxon>Teleostei</taxon>
        <taxon>Anguilliformes</taxon>
        <taxon>Anguillidae</taxon>
        <taxon>Anguilla</taxon>
    </lineage>
</organism>
<reference evidence="1" key="2">
    <citation type="journal article" date="2015" name="Fish Shellfish Immunol.">
        <title>Early steps in the European eel (Anguilla anguilla)-Vibrio vulnificus interaction in the gills: Role of the RtxA13 toxin.</title>
        <authorList>
            <person name="Callol A."/>
            <person name="Pajuelo D."/>
            <person name="Ebbesson L."/>
            <person name="Teles M."/>
            <person name="MacKenzie S."/>
            <person name="Amaro C."/>
        </authorList>
    </citation>
    <scope>NUCLEOTIDE SEQUENCE</scope>
</reference>
<name>A0A0E9TGT9_ANGAN</name>